<dbReference type="EMBL" id="VSRR010004970">
    <property type="protein sequence ID" value="MPC41207.1"/>
    <property type="molecule type" value="Genomic_DNA"/>
</dbReference>
<dbReference type="Proteomes" id="UP000324222">
    <property type="component" value="Unassembled WGS sequence"/>
</dbReference>
<organism evidence="1 2">
    <name type="scientific">Portunus trituberculatus</name>
    <name type="common">Swimming crab</name>
    <name type="synonym">Neptunus trituberculatus</name>
    <dbReference type="NCBI Taxonomy" id="210409"/>
    <lineage>
        <taxon>Eukaryota</taxon>
        <taxon>Metazoa</taxon>
        <taxon>Ecdysozoa</taxon>
        <taxon>Arthropoda</taxon>
        <taxon>Crustacea</taxon>
        <taxon>Multicrustacea</taxon>
        <taxon>Malacostraca</taxon>
        <taxon>Eumalacostraca</taxon>
        <taxon>Eucarida</taxon>
        <taxon>Decapoda</taxon>
        <taxon>Pleocyemata</taxon>
        <taxon>Brachyura</taxon>
        <taxon>Eubrachyura</taxon>
        <taxon>Portunoidea</taxon>
        <taxon>Portunidae</taxon>
        <taxon>Portuninae</taxon>
        <taxon>Portunus</taxon>
    </lineage>
</organism>
<evidence type="ECO:0000313" key="2">
    <source>
        <dbReference type="Proteomes" id="UP000324222"/>
    </source>
</evidence>
<proteinExistence type="predicted"/>
<protein>
    <submittedName>
        <fullName evidence="1">Uncharacterized protein</fullName>
    </submittedName>
</protein>
<reference evidence="1 2" key="1">
    <citation type="submission" date="2019-05" db="EMBL/GenBank/DDBJ databases">
        <title>Another draft genome of Portunus trituberculatus and its Hox gene families provides insights of decapod evolution.</title>
        <authorList>
            <person name="Jeong J.-H."/>
            <person name="Song I."/>
            <person name="Kim S."/>
            <person name="Choi T."/>
            <person name="Kim D."/>
            <person name="Ryu S."/>
            <person name="Kim W."/>
        </authorList>
    </citation>
    <scope>NUCLEOTIDE SEQUENCE [LARGE SCALE GENOMIC DNA]</scope>
    <source>
        <tissue evidence="1">Muscle</tissue>
    </source>
</reference>
<gene>
    <name evidence="1" type="ORF">E2C01_034794</name>
</gene>
<name>A0A5B7F6M7_PORTR</name>
<keyword evidence="2" id="KW-1185">Reference proteome</keyword>
<evidence type="ECO:0000313" key="1">
    <source>
        <dbReference type="EMBL" id="MPC41207.1"/>
    </source>
</evidence>
<accession>A0A5B7F6M7</accession>
<sequence length="128" mass="14285">MSAADLCTRGSLAHHSHRGVHFTPGSGSGGRTGTLAGQTVFITRRRSRQLLALEMHGGGQKHVISTSTLRLRGSLHQKAQRPLTTRRRRYMAHFSICRQSLQPRESFTLSRTTSCYPSLRQEGPWEST</sequence>
<dbReference type="AlphaFoldDB" id="A0A5B7F6M7"/>
<comment type="caution">
    <text evidence="1">The sequence shown here is derived from an EMBL/GenBank/DDBJ whole genome shotgun (WGS) entry which is preliminary data.</text>
</comment>